<accession>A0A975BJQ7</accession>
<proteinExistence type="predicted"/>
<keyword evidence="2" id="KW-1185">Reference proteome</keyword>
<evidence type="ECO:0000313" key="1">
    <source>
        <dbReference type="EMBL" id="QTA86645.1"/>
    </source>
</evidence>
<dbReference type="KEGG" id="dmm:dnm_026690"/>
<evidence type="ECO:0000313" key="2">
    <source>
        <dbReference type="Proteomes" id="UP000663722"/>
    </source>
</evidence>
<dbReference type="Proteomes" id="UP000663722">
    <property type="component" value="Chromosome"/>
</dbReference>
<dbReference type="EMBL" id="CP061800">
    <property type="protein sequence ID" value="QTA86645.1"/>
    <property type="molecule type" value="Genomic_DNA"/>
</dbReference>
<reference evidence="1" key="1">
    <citation type="journal article" date="2021" name="Microb. Physiol.">
        <title>Proteogenomic Insights into the Physiology of Marine, Sulfate-Reducing, Filamentous Desulfonema limicola and Desulfonema magnum.</title>
        <authorList>
            <person name="Schnaars V."/>
            <person name="Wohlbrand L."/>
            <person name="Scheve S."/>
            <person name="Hinrichs C."/>
            <person name="Reinhardt R."/>
            <person name="Rabus R."/>
        </authorList>
    </citation>
    <scope>NUCLEOTIDE SEQUENCE</scope>
    <source>
        <strain evidence="1">4be13</strain>
    </source>
</reference>
<name>A0A975BJQ7_9BACT</name>
<organism evidence="1 2">
    <name type="scientific">Desulfonema magnum</name>
    <dbReference type="NCBI Taxonomy" id="45655"/>
    <lineage>
        <taxon>Bacteria</taxon>
        <taxon>Pseudomonadati</taxon>
        <taxon>Thermodesulfobacteriota</taxon>
        <taxon>Desulfobacteria</taxon>
        <taxon>Desulfobacterales</taxon>
        <taxon>Desulfococcaceae</taxon>
        <taxon>Desulfonema</taxon>
    </lineage>
</organism>
<sequence>MPDFPDRVAPSGKRNPVLQNKLICHGHLAFFPNSHQSISGKGPVFI</sequence>
<dbReference type="AlphaFoldDB" id="A0A975BJQ7"/>
<gene>
    <name evidence="1" type="ORF">dnm_026690</name>
</gene>
<protein>
    <submittedName>
        <fullName evidence="1">Uncharacterized protein</fullName>
    </submittedName>
</protein>